<proteinExistence type="predicted"/>
<organism evidence="1">
    <name type="scientific">marine sediment metagenome</name>
    <dbReference type="NCBI Taxonomy" id="412755"/>
    <lineage>
        <taxon>unclassified sequences</taxon>
        <taxon>metagenomes</taxon>
        <taxon>ecological metagenomes</taxon>
    </lineage>
</organism>
<evidence type="ECO:0000313" key="1">
    <source>
        <dbReference type="EMBL" id="KKN09855.1"/>
    </source>
</evidence>
<feature type="non-terminal residue" evidence="1">
    <location>
        <position position="88"/>
    </location>
</feature>
<dbReference type="AlphaFoldDB" id="A0A0F9MRA3"/>
<comment type="caution">
    <text evidence="1">The sequence shown here is derived from an EMBL/GenBank/DDBJ whole genome shotgun (WGS) entry which is preliminary data.</text>
</comment>
<dbReference type="EMBL" id="LAZR01004300">
    <property type="protein sequence ID" value="KKN09855.1"/>
    <property type="molecule type" value="Genomic_DNA"/>
</dbReference>
<accession>A0A0F9MRA3</accession>
<gene>
    <name evidence="1" type="ORF">LCGC14_1042260</name>
</gene>
<name>A0A0F9MRA3_9ZZZZ</name>
<sequence length="88" mass="9798">MENNITALEDWPIISQYTREDALDDGVLVDLTQTDEWPEAGFTIPGACTIAVWNIINPEPMPSCQDMNGRLWDTLYMLKLAIARNGGG</sequence>
<reference evidence="1" key="1">
    <citation type="journal article" date="2015" name="Nature">
        <title>Complex archaea that bridge the gap between prokaryotes and eukaryotes.</title>
        <authorList>
            <person name="Spang A."/>
            <person name="Saw J.H."/>
            <person name="Jorgensen S.L."/>
            <person name="Zaremba-Niedzwiedzka K."/>
            <person name="Martijn J."/>
            <person name="Lind A.E."/>
            <person name="van Eijk R."/>
            <person name="Schleper C."/>
            <person name="Guy L."/>
            <person name="Ettema T.J."/>
        </authorList>
    </citation>
    <scope>NUCLEOTIDE SEQUENCE</scope>
</reference>
<protein>
    <submittedName>
        <fullName evidence="1">Uncharacterized protein</fullName>
    </submittedName>
</protein>